<evidence type="ECO:0000313" key="2">
    <source>
        <dbReference type="EMBL" id="EME86954.1"/>
    </source>
</evidence>
<dbReference type="EMBL" id="KB446556">
    <property type="protein sequence ID" value="EME86954.1"/>
    <property type="molecule type" value="Genomic_DNA"/>
</dbReference>
<accession>M3A790</accession>
<sequence>MKRQALVVDTFQSMVGLLTRIHSTFPVSSHATILTTALFTCTIREFSKQTRELSTLGPVAFALQCLKYSQRTTDEDEIVWRVLRCVNSCDSLAKSPWVRYVEPVQMASARKELWKNITTLPDHNMEKEGSGQLTFTYTTCLTRFPEPRSLLESASSQYQHALRFSRPPDAASPFADDQYEDGSCGSKHLQSYHRREHVSTEQAIYDIGSASGGYHCANYAIIYPGNVAKTTANNQGPDQPLKNESSESDPFVFEGRVSEARLAELYLMGAPRNSARHNATGVSIDAASMLQRHAPTSVQLYFANGLAHHNHRCLIHLTRLIVGAFLVHDLLHLNAPCCTSKIQVDIKGTDLKIPYCLPSNLTFMLPSSGMRSTMPFVFYQNVFVHASASTFHCDSLALPVTGNGQGASRSAFHIKHLTIQDQFMPPIEPNQSPKMFSKTLNGSNKLQKQVALYVSVEEQQNPSMATSPDPDRKPRGYIPTPIQNAITKLRTRAKSIGKMVRRVKLALRRRNTGSDTKGSVPVHSDCSSSLTPPTPYPHRQQIDSYFDIDESPDEISNVSHSTAQYMTLDSDSSGEELDPSPPGLHVTNFSPADEQAAVNAHFSRAAGLGDGQCVEARSDGYRQDSANVQLRLFAQRVD</sequence>
<dbReference type="Proteomes" id="UP000016932">
    <property type="component" value="Unassembled WGS sequence"/>
</dbReference>
<feature type="region of interest" description="Disordered" evidence="1">
    <location>
        <begin position="508"/>
        <end position="539"/>
    </location>
</feature>
<feature type="region of interest" description="Disordered" evidence="1">
    <location>
        <begin position="458"/>
        <end position="479"/>
    </location>
</feature>
<feature type="region of interest" description="Disordered" evidence="1">
    <location>
        <begin position="568"/>
        <end position="589"/>
    </location>
</feature>
<evidence type="ECO:0000256" key="1">
    <source>
        <dbReference type="SAM" id="MobiDB-lite"/>
    </source>
</evidence>
<dbReference type="VEuPathDB" id="FungiDB:MYCFIDRAFT_172634"/>
<protein>
    <submittedName>
        <fullName evidence="2">Uncharacterized protein</fullName>
    </submittedName>
</protein>
<organism evidence="2 3">
    <name type="scientific">Pseudocercospora fijiensis (strain CIRAD86)</name>
    <name type="common">Black leaf streak disease fungus</name>
    <name type="synonym">Mycosphaerella fijiensis</name>
    <dbReference type="NCBI Taxonomy" id="383855"/>
    <lineage>
        <taxon>Eukaryota</taxon>
        <taxon>Fungi</taxon>
        <taxon>Dikarya</taxon>
        <taxon>Ascomycota</taxon>
        <taxon>Pezizomycotina</taxon>
        <taxon>Dothideomycetes</taxon>
        <taxon>Dothideomycetidae</taxon>
        <taxon>Mycosphaerellales</taxon>
        <taxon>Mycosphaerellaceae</taxon>
        <taxon>Pseudocercospora</taxon>
    </lineage>
</organism>
<dbReference type="OrthoDB" id="10572044at2759"/>
<gene>
    <name evidence="2" type="ORF">MYCFIDRAFT_172634</name>
</gene>
<dbReference type="GeneID" id="19332830"/>
<dbReference type="RefSeq" id="XP_007924048.1">
    <property type="nucleotide sequence ID" value="XM_007925857.1"/>
</dbReference>
<dbReference type="KEGG" id="pfj:MYCFIDRAFT_172634"/>
<reference evidence="2 3" key="1">
    <citation type="journal article" date="2012" name="PLoS Pathog.">
        <title>Diverse lifestyles and strategies of plant pathogenesis encoded in the genomes of eighteen Dothideomycetes fungi.</title>
        <authorList>
            <person name="Ohm R.A."/>
            <person name="Feau N."/>
            <person name="Henrissat B."/>
            <person name="Schoch C.L."/>
            <person name="Horwitz B.A."/>
            <person name="Barry K.W."/>
            <person name="Condon B.J."/>
            <person name="Copeland A.C."/>
            <person name="Dhillon B."/>
            <person name="Glaser F."/>
            <person name="Hesse C.N."/>
            <person name="Kosti I."/>
            <person name="LaButti K."/>
            <person name="Lindquist E.A."/>
            <person name="Lucas S."/>
            <person name="Salamov A.A."/>
            <person name="Bradshaw R.E."/>
            <person name="Ciuffetti L."/>
            <person name="Hamelin R.C."/>
            <person name="Kema G.H.J."/>
            <person name="Lawrence C."/>
            <person name="Scott J.A."/>
            <person name="Spatafora J.W."/>
            <person name="Turgeon B.G."/>
            <person name="de Wit P.J.G.M."/>
            <person name="Zhong S."/>
            <person name="Goodwin S.B."/>
            <person name="Grigoriev I.V."/>
        </authorList>
    </citation>
    <scope>NUCLEOTIDE SEQUENCE [LARGE SCALE GENOMIC DNA]</scope>
    <source>
        <strain evidence="2 3">CIRAD86</strain>
    </source>
</reference>
<proteinExistence type="predicted"/>
<keyword evidence="3" id="KW-1185">Reference proteome</keyword>
<dbReference type="HOGENOM" id="CLU_429009_0_0_1"/>
<feature type="region of interest" description="Disordered" evidence="1">
    <location>
        <begin position="167"/>
        <end position="192"/>
    </location>
</feature>
<dbReference type="AlphaFoldDB" id="M3A790"/>
<evidence type="ECO:0000313" key="3">
    <source>
        <dbReference type="Proteomes" id="UP000016932"/>
    </source>
</evidence>
<name>M3A790_PSEFD</name>